<protein>
    <recommendedName>
        <fullName evidence="2">Reverse transcriptase domain-containing protein</fullName>
    </recommendedName>
</protein>
<dbReference type="EMBL" id="BKCJ010000933">
    <property type="protein sequence ID" value="GEU37466.1"/>
    <property type="molecule type" value="Genomic_DNA"/>
</dbReference>
<feature type="non-terminal residue" evidence="1">
    <location>
        <position position="1"/>
    </location>
</feature>
<reference evidence="1" key="1">
    <citation type="journal article" date="2019" name="Sci. Rep.">
        <title>Draft genome of Tanacetum cinerariifolium, the natural source of mosquito coil.</title>
        <authorList>
            <person name="Yamashiro T."/>
            <person name="Shiraishi A."/>
            <person name="Satake H."/>
            <person name="Nakayama K."/>
        </authorList>
    </citation>
    <scope>NUCLEOTIDE SEQUENCE</scope>
</reference>
<proteinExistence type="predicted"/>
<accession>A0A6L2JKJ9</accession>
<evidence type="ECO:0008006" key="2">
    <source>
        <dbReference type="Google" id="ProtNLM"/>
    </source>
</evidence>
<dbReference type="AlphaFoldDB" id="A0A6L2JKJ9"/>
<evidence type="ECO:0000313" key="1">
    <source>
        <dbReference type="EMBL" id="GEU37466.1"/>
    </source>
</evidence>
<comment type="caution">
    <text evidence="1">The sequence shown here is derived from an EMBL/GenBank/DDBJ whole genome shotgun (WGS) entry which is preliminary data.</text>
</comment>
<sequence>QLKAIQSENEGLKLFVEKLTKAREIVEVTLTQRDELISSQCEKTRLLEEQSEPFYERARFDALSHMFKIRESSEVVAAREPESTFKEFHVRHQDTQDVRAILRAHVSTLNKERRYHHSMTIAVEYEAMYARQAWTHFMDCIPKLRAEMRVLQGEEALKELISQCVADVLETYDTNRSNSDDSHDSRSGERRTVHTTRECTYSEFLKCQPLNFKGTEGANLVVKGTDVEIYTQRFQKLILLCSRMVPGKSDKVEKYTCRLLDIIQGSVMASKPKTLQEAIKLTRSLMDQKLVTYVVRQAEKWKIDNNSRNNHAQQPPYKRQNVARDYTARLGEKREYTRTLPLCNKCKFHHNGSCAAMCTNCKRVGHWLEIVGVLLLLTLKEPLERFRRRYVF</sequence>
<organism evidence="1">
    <name type="scientific">Tanacetum cinerariifolium</name>
    <name type="common">Dalmatian daisy</name>
    <name type="synonym">Chrysanthemum cinerariifolium</name>
    <dbReference type="NCBI Taxonomy" id="118510"/>
    <lineage>
        <taxon>Eukaryota</taxon>
        <taxon>Viridiplantae</taxon>
        <taxon>Streptophyta</taxon>
        <taxon>Embryophyta</taxon>
        <taxon>Tracheophyta</taxon>
        <taxon>Spermatophyta</taxon>
        <taxon>Magnoliopsida</taxon>
        <taxon>eudicotyledons</taxon>
        <taxon>Gunneridae</taxon>
        <taxon>Pentapetalae</taxon>
        <taxon>asterids</taxon>
        <taxon>campanulids</taxon>
        <taxon>Asterales</taxon>
        <taxon>Asteraceae</taxon>
        <taxon>Asteroideae</taxon>
        <taxon>Anthemideae</taxon>
        <taxon>Anthemidinae</taxon>
        <taxon>Tanacetum</taxon>
    </lineage>
</organism>
<name>A0A6L2JKJ9_TANCI</name>
<gene>
    <name evidence="1" type="ORF">Tci_009444</name>
</gene>